<sequence length="102" mass="11266">MRWLLQALFGRRRRAVVFLDVDGVLNSRATRENGDHDPHPALVAELARLVNECHAHVVLSSTWRLETKNFERVSGALQDGLTGPKANEAILKLAAQAKNVSA</sequence>
<accession>A0A7S4B6R3</accession>
<protein>
    <submittedName>
        <fullName evidence="1">Uncharacterized protein</fullName>
    </submittedName>
</protein>
<dbReference type="Pfam" id="PF18143">
    <property type="entry name" value="HAD_SAK_2"/>
    <property type="match status" value="1"/>
</dbReference>
<dbReference type="AlphaFoldDB" id="A0A7S4B6R3"/>
<dbReference type="EMBL" id="HBIZ01012856">
    <property type="protein sequence ID" value="CAE0755169.1"/>
    <property type="molecule type" value="Transcribed_RNA"/>
</dbReference>
<name>A0A7S4B6R3_CHRCT</name>
<reference evidence="1" key="1">
    <citation type="submission" date="2021-01" db="EMBL/GenBank/DDBJ databases">
        <authorList>
            <person name="Corre E."/>
            <person name="Pelletier E."/>
            <person name="Niang G."/>
            <person name="Scheremetjew M."/>
            <person name="Finn R."/>
            <person name="Kale V."/>
            <person name="Holt S."/>
            <person name="Cochrane G."/>
            <person name="Meng A."/>
            <person name="Brown T."/>
            <person name="Cohen L."/>
        </authorList>
    </citation>
    <scope>NUCLEOTIDE SEQUENCE</scope>
    <source>
        <strain evidence="1">CCMP645</strain>
    </source>
</reference>
<gene>
    <name evidence="1" type="ORF">PCAR00345_LOCUS7756</name>
</gene>
<proteinExistence type="predicted"/>
<evidence type="ECO:0000313" key="1">
    <source>
        <dbReference type="EMBL" id="CAE0755169.1"/>
    </source>
</evidence>
<organism evidence="1">
    <name type="scientific">Chrysotila carterae</name>
    <name type="common">Marine alga</name>
    <name type="synonym">Syracosphaera carterae</name>
    <dbReference type="NCBI Taxonomy" id="13221"/>
    <lineage>
        <taxon>Eukaryota</taxon>
        <taxon>Haptista</taxon>
        <taxon>Haptophyta</taxon>
        <taxon>Prymnesiophyceae</taxon>
        <taxon>Isochrysidales</taxon>
        <taxon>Isochrysidaceae</taxon>
        <taxon>Chrysotila</taxon>
    </lineage>
</organism>